<reference evidence="2" key="2">
    <citation type="submission" date="2011-04" db="EMBL/GenBank/DDBJ databases">
        <authorList>
            <person name="Genoscope - CEA"/>
        </authorList>
    </citation>
    <scope>NUCLEOTIDE SEQUENCE</scope>
    <source>
        <strain evidence="2">R24</strain>
    </source>
</reference>
<reference evidence="2" key="1">
    <citation type="journal article" date="2011" name="PLoS ONE">
        <title>Ralstonia syzygii, the Blood Disease Bacterium and some Asian R. solanacearum strains form a single genomic species despite divergent lifestyles.</title>
        <authorList>
            <person name="Remenant B."/>
            <person name="de Cambiaire J.C."/>
            <person name="Cellier G."/>
            <person name="Jacobs J.M."/>
            <person name="Mangenot S."/>
            <person name="Barbe V."/>
            <person name="Lajus A."/>
            <person name="Vallenet D."/>
            <person name="Medigue C."/>
            <person name="Fegan M."/>
            <person name="Allen C."/>
            <person name="Prior P."/>
        </authorList>
    </citation>
    <scope>NUCLEOTIDE SEQUENCE</scope>
    <source>
        <strain evidence="2">R24</strain>
    </source>
</reference>
<feature type="transmembrane region" description="Helical" evidence="1">
    <location>
        <begin position="96"/>
        <end position="114"/>
    </location>
</feature>
<accession>G3A7J1</accession>
<protein>
    <recommendedName>
        <fullName evidence="3">DUF1097 domain-containing protein</fullName>
    </recommendedName>
</protein>
<feature type="transmembrane region" description="Helical" evidence="1">
    <location>
        <begin position="147"/>
        <end position="168"/>
    </location>
</feature>
<dbReference type="RefSeq" id="WP_197334676.1">
    <property type="nucleotide sequence ID" value="NZ_CP115944.1"/>
</dbReference>
<keyword evidence="1" id="KW-0812">Transmembrane</keyword>
<proteinExistence type="predicted"/>
<sequence>MSLPQNTESSSNVVGNNDQRPSPAKGFMILCSVVLVVGLLLALANVLGIADTWAAFLFALYWGAIERSNFRKLLHCAVGAAVGLTAAYFLHLLPLMYGSTAYVPCMIGVLVLVYCQTMGWFAIGINMVTMLFLLVGTIPAIQGSAQYPKLVASLALGVVYFSVVVWLANQVSRRTATRKLA</sequence>
<keyword evidence="1" id="KW-0472">Membrane</keyword>
<feature type="transmembrane region" description="Helical" evidence="1">
    <location>
        <begin position="27"/>
        <end position="60"/>
    </location>
</feature>
<feature type="transmembrane region" description="Helical" evidence="1">
    <location>
        <begin position="121"/>
        <end position="141"/>
    </location>
</feature>
<evidence type="ECO:0008006" key="3">
    <source>
        <dbReference type="Google" id="ProtNLM"/>
    </source>
</evidence>
<feature type="transmembrane region" description="Helical" evidence="1">
    <location>
        <begin position="72"/>
        <end position="90"/>
    </location>
</feature>
<evidence type="ECO:0000256" key="1">
    <source>
        <dbReference type="SAM" id="Phobius"/>
    </source>
</evidence>
<evidence type="ECO:0000313" key="2">
    <source>
        <dbReference type="EMBL" id="CCA86466.1"/>
    </source>
</evidence>
<name>G3A7J1_9RALS</name>
<gene>
    <name evidence="2" type="ORF">RALSY_40690</name>
</gene>
<organism evidence="2">
    <name type="scientific">Ralstonia syzygii R24</name>
    <dbReference type="NCBI Taxonomy" id="907261"/>
    <lineage>
        <taxon>Bacteria</taxon>
        <taxon>Pseudomonadati</taxon>
        <taxon>Pseudomonadota</taxon>
        <taxon>Betaproteobacteria</taxon>
        <taxon>Burkholderiales</taxon>
        <taxon>Burkholderiaceae</taxon>
        <taxon>Ralstonia</taxon>
        <taxon>Ralstonia solanacearum species complex</taxon>
    </lineage>
</organism>
<dbReference type="EMBL" id="FR854089">
    <property type="protein sequence ID" value="CCA86466.1"/>
    <property type="molecule type" value="Genomic_DNA"/>
</dbReference>
<keyword evidence="1" id="KW-1133">Transmembrane helix</keyword>
<dbReference type="AlphaFoldDB" id="G3A7J1"/>